<evidence type="ECO:0008006" key="3">
    <source>
        <dbReference type="Google" id="ProtNLM"/>
    </source>
</evidence>
<dbReference type="AlphaFoldDB" id="X0UB56"/>
<organism evidence="2">
    <name type="scientific">marine sediment metagenome</name>
    <dbReference type="NCBI Taxonomy" id="412755"/>
    <lineage>
        <taxon>unclassified sequences</taxon>
        <taxon>metagenomes</taxon>
        <taxon>ecological metagenomes</taxon>
    </lineage>
</organism>
<keyword evidence="1" id="KW-0812">Transmembrane</keyword>
<accession>X0UB56</accession>
<feature type="non-terminal residue" evidence="2">
    <location>
        <position position="1"/>
    </location>
</feature>
<gene>
    <name evidence="2" type="ORF">S01H1_02424</name>
</gene>
<keyword evidence="1" id="KW-1133">Transmembrane helix</keyword>
<dbReference type="EMBL" id="BARS01001164">
    <property type="protein sequence ID" value="GAF85730.1"/>
    <property type="molecule type" value="Genomic_DNA"/>
</dbReference>
<sequence length="50" mass="5569">AIFATHSIAPDIPLITVYKGALRFLSMDVLTVIFLTTFPKVVTFLPNLMM</sequence>
<feature type="transmembrane region" description="Helical" evidence="1">
    <location>
        <begin position="29"/>
        <end position="49"/>
    </location>
</feature>
<reference evidence="2" key="1">
    <citation type="journal article" date="2014" name="Front. Microbiol.">
        <title>High frequency of phylogenetically diverse reductive dehalogenase-homologous genes in deep subseafloor sedimentary metagenomes.</title>
        <authorList>
            <person name="Kawai M."/>
            <person name="Futagami T."/>
            <person name="Toyoda A."/>
            <person name="Takaki Y."/>
            <person name="Nishi S."/>
            <person name="Hori S."/>
            <person name="Arai W."/>
            <person name="Tsubouchi T."/>
            <person name="Morono Y."/>
            <person name="Uchiyama I."/>
            <person name="Ito T."/>
            <person name="Fujiyama A."/>
            <person name="Inagaki F."/>
            <person name="Takami H."/>
        </authorList>
    </citation>
    <scope>NUCLEOTIDE SEQUENCE</scope>
    <source>
        <strain evidence="2">Expedition CK06-06</strain>
    </source>
</reference>
<protein>
    <recommendedName>
        <fullName evidence="3">TRAP C4-dicarboxylate transport system permease DctM subunit domain-containing protein</fullName>
    </recommendedName>
</protein>
<comment type="caution">
    <text evidence="2">The sequence shown here is derived from an EMBL/GenBank/DDBJ whole genome shotgun (WGS) entry which is preliminary data.</text>
</comment>
<keyword evidence="1" id="KW-0472">Membrane</keyword>
<name>X0UB56_9ZZZZ</name>
<evidence type="ECO:0000313" key="2">
    <source>
        <dbReference type="EMBL" id="GAF85730.1"/>
    </source>
</evidence>
<proteinExistence type="predicted"/>
<evidence type="ECO:0000256" key="1">
    <source>
        <dbReference type="SAM" id="Phobius"/>
    </source>
</evidence>